<accession>A0A2G1XP20</accession>
<feature type="compositionally biased region" description="Basic and acidic residues" evidence="1">
    <location>
        <begin position="190"/>
        <end position="205"/>
    </location>
</feature>
<sequence length="220" mass="22398">MNSCQPEPATILLGRPRSPVLPRSSSKIGEQEPERLNEGDGVTCGALEGSAEGVDGAAEGLADGAGRLPSVVPLPGPVDGRVSSPGRPIGEGAAEGAAEAAGLPSAAGACSAAWAGEATSCDRGPREVRTAPGAASRATGPTAAMTAAVARVRRNFIDPLPEANDYAYMTGRSRERLWLTEKCRAPCERTHCRPAEGLRRDHGEGPRAGSAGACGRPRGP</sequence>
<dbReference type="Proteomes" id="UP000222531">
    <property type="component" value="Unassembled WGS sequence"/>
</dbReference>
<protein>
    <submittedName>
        <fullName evidence="2">Uncharacterized protein</fullName>
    </submittedName>
</protein>
<dbReference type="EMBL" id="NHZO01000068">
    <property type="protein sequence ID" value="PHQ52995.1"/>
    <property type="molecule type" value="Genomic_DNA"/>
</dbReference>
<gene>
    <name evidence="2" type="ORF">BLA24_04390</name>
</gene>
<feature type="region of interest" description="Disordered" evidence="1">
    <location>
        <begin position="1"/>
        <end position="101"/>
    </location>
</feature>
<reference evidence="2 3" key="1">
    <citation type="journal article" date="2017" name="Biochemistry">
        <title>Identification of the Biosynthetic Pathway for the Antibiotic Bicyclomycin.</title>
        <authorList>
            <person name="Patteson J."/>
            <person name="Cai W."/>
            <person name="Johnson R.A."/>
            <person name="Santa Maria K."/>
            <person name="Li B."/>
        </authorList>
    </citation>
    <scope>NUCLEOTIDE SEQUENCE [LARGE SCALE GENOMIC DNA]</scope>
    <source>
        <strain evidence="2 3">ATCC 21532</strain>
    </source>
</reference>
<feature type="region of interest" description="Disordered" evidence="1">
    <location>
        <begin position="118"/>
        <end position="143"/>
    </location>
</feature>
<organism evidence="2 3">
    <name type="scientific">Streptomyces cinnamoneus</name>
    <name type="common">Streptoverticillium cinnamoneum</name>
    <dbReference type="NCBI Taxonomy" id="53446"/>
    <lineage>
        <taxon>Bacteria</taxon>
        <taxon>Bacillati</taxon>
        <taxon>Actinomycetota</taxon>
        <taxon>Actinomycetes</taxon>
        <taxon>Kitasatosporales</taxon>
        <taxon>Streptomycetaceae</taxon>
        <taxon>Streptomyces</taxon>
        <taxon>Streptomyces cinnamoneus group</taxon>
    </lineage>
</organism>
<keyword evidence="3" id="KW-1185">Reference proteome</keyword>
<feature type="compositionally biased region" description="Low complexity" evidence="1">
    <location>
        <begin position="12"/>
        <end position="26"/>
    </location>
</feature>
<dbReference type="AlphaFoldDB" id="A0A2G1XP20"/>
<feature type="compositionally biased region" description="Low complexity" evidence="1">
    <location>
        <begin position="51"/>
        <end position="66"/>
    </location>
</feature>
<feature type="compositionally biased region" description="Basic and acidic residues" evidence="1">
    <location>
        <begin position="29"/>
        <end position="38"/>
    </location>
</feature>
<evidence type="ECO:0000256" key="1">
    <source>
        <dbReference type="SAM" id="MobiDB-lite"/>
    </source>
</evidence>
<evidence type="ECO:0000313" key="3">
    <source>
        <dbReference type="Proteomes" id="UP000222531"/>
    </source>
</evidence>
<name>A0A2G1XP20_STRCJ</name>
<feature type="compositionally biased region" description="Low complexity" evidence="1">
    <location>
        <begin position="90"/>
        <end position="101"/>
    </location>
</feature>
<feature type="region of interest" description="Disordered" evidence="1">
    <location>
        <begin position="190"/>
        <end position="220"/>
    </location>
</feature>
<comment type="caution">
    <text evidence="2">The sequence shown here is derived from an EMBL/GenBank/DDBJ whole genome shotgun (WGS) entry which is preliminary data.</text>
</comment>
<proteinExistence type="predicted"/>
<evidence type="ECO:0000313" key="2">
    <source>
        <dbReference type="EMBL" id="PHQ52995.1"/>
    </source>
</evidence>